<keyword evidence="1" id="KW-0732">Signal</keyword>
<feature type="signal peptide" evidence="1">
    <location>
        <begin position="1"/>
        <end position="18"/>
    </location>
</feature>
<evidence type="ECO:0000313" key="3">
    <source>
        <dbReference type="Proteomes" id="UP001305521"/>
    </source>
</evidence>
<accession>A0ABZ0PIH7</accession>
<protein>
    <submittedName>
        <fullName evidence="2">Uncharacterized protein</fullName>
    </submittedName>
</protein>
<dbReference type="RefSeq" id="WP_318649248.1">
    <property type="nucleotide sequence ID" value="NZ_CP137852.1"/>
</dbReference>
<keyword evidence="3" id="KW-1185">Reference proteome</keyword>
<feature type="chain" id="PRO_5046488332" evidence="1">
    <location>
        <begin position="19"/>
        <end position="125"/>
    </location>
</feature>
<evidence type="ECO:0000256" key="1">
    <source>
        <dbReference type="SAM" id="SignalP"/>
    </source>
</evidence>
<dbReference type="Proteomes" id="UP001305521">
    <property type="component" value="Chromosome"/>
</dbReference>
<proteinExistence type="predicted"/>
<evidence type="ECO:0000313" key="2">
    <source>
        <dbReference type="EMBL" id="WPB85282.1"/>
    </source>
</evidence>
<sequence>MRKLIPFACLALVLPAMAQANENRSFIGAALLYTPSRVDGCSVFVQRAWAQDGQVNVTMRNSGASALDFTLSGDLAGNGLRVFGTASFPMRPGQEVQVGLMRAHAGSLANSVLTLRAAACALRPG</sequence>
<organism evidence="2 3">
    <name type="scientific">Sediminicoccus rosea</name>
    <dbReference type="NCBI Taxonomy" id="1225128"/>
    <lineage>
        <taxon>Bacteria</taxon>
        <taxon>Pseudomonadati</taxon>
        <taxon>Pseudomonadota</taxon>
        <taxon>Alphaproteobacteria</taxon>
        <taxon>Acetobacterales</taxon>
        <taxon>Roseomonadaceae</taxon>
        <taxon>Sediminicoccus</taxon>
    </lineage>
</organism>
<dbReference type="EMBL" id="CP137852">
    <property type="protein sequence ID" value="WPB85282.1"/>
    <property type="molecule type" value="Genomic_DNA"/>
</dbReference>
<name>A0ABZ0PIH7_9PROT</name>
<reference evidence="2 3" key="1">
    <citation type="submission" date="2023-11" db="EMBL/GenBank/DDBJ databases">
        <title>Arctic aerobic anoxygenic photoheterotroph Sediminicoccus rosea KRV36 adapts its photosynthesis to long days of polar summer.</title>
        <authorList>
            <person name="Tomasch J."/>
            <person name="Kopejtka K."/>
            <person name="Bily T."/>
            <person name="Gardiner A.T."/>
            <person name="Gardian Z."/>
            <person name="Shivaramu S."/>
            <person name="Koblizek M."/>
            <person name="Engelhardt F."/>
            <person name="Kaftan D."/>
        </authorList>
    </citation>
    <scope>NUCLEOTIDE SEQUENCE [LARGE SCALE GENOMIC DNA]</scope>
    <source>
        <strain evidence="2 3">R-30</strain>
    </source>
</reference>
<gene>
    <name evidence="2" type="ORF">R9Z33_00060</name>
</gene>